<name>A0A8B6EDW5_MYTGA</name>
<gene>
    <name evidence="2" type="ORF">MGAL_10B021514</name>
</gene>
<organism evidence="2 3">
    <name type="scientific">Mytilus galloprovincialis</name>
    <name type="common">Mediterranean mussel</name>
    <dbReference type="NCBI Taxonomy" id="29158"/>
    <lineage>
        <taxon>Eukaryota</taxon>
        <taxon>Metazoa</taxon>
        <taxon>Spiralia</taxon>
        <taxon>Lophotrochozoa</taxon>
        <taxon>Mollusca</taxon>
        <taxon>Bivalvia</taxon>
        <taxon>Autobranchia</taxon>
        <taxon>Pteriomorphia</taxon>
        <taxon>Mytilida</taxon>
        <taxon>Mytiloidea</taxon>
        <taxon>Mytilidae</taxon>
        <taxon>Mytilinae</taxon>
        <taxon>Mytilus</taxon>
    </lineage>
</organism>
<dbReference type="GO" id="GO:0070202">
    <property type="term" value="P:regulation of establishment of protein localization to chromosome"/>
    <property type="evidence" value="ECO:0007669"/>
    <property type="project" value="TreeGrafter"/>
</dbReference>
<dbReference type="Proteomes" id="UP000596742">
    <property type="component" value="Unassembled WGS sequence"/>
</dbReference>
<reference evidence="2" key="1">
    <citation type="submission" date="2018-11" db="EMBL/GenBank/DDBJ databases">
        <authorList>
            <person name="Alioto T."/>
            <person name="Alioto T."/>
        </authorList>
    </citation>
    <scope>NUCLEOTIDE SEQUENCE</scope>
</reference>
<evidence type="ECO:0000313" key="3">
    <source>
        <dbReference type="Proteomes" id="UP000596742"/>
    </source>
</evidence>
<evidence type="ECO:0000259" key="1">
    <source>
        <dbReference type="Pfam" id="PF14951"/>
    </source>
</evidence>
<keyword evidence="3" id="KW-1185">Reference proteome</keyword>
<sequence>MINEIDESSAYSWDVCDQCGLDRLAEKTNTKELVCLGCKRVVKHPVTKMKMEIYASVTNLKSNRIKIDLLEDTIQSLLPEDENDEEGYDISSVLNSTVGPVTCVVMKKNNNDIFLKEIRKS</sequence>
<dbReference type="Pfam" id="PF14951">
    <property type="entry name" value="DUF4503"/>
    <property type="match status" value="1"/>
</dbReference>
<dbReference type="GO" id="GO:0000228">
    <property type="term" value="C:nuclear chromosome"/>
    <property type="evidence" value="ECO:0007669"/>
    <property type="project" value="TreeGrafter"/>
</dbReference>
<dbReference type="GO" id="GO:0005654">
    <property type="term" value="C:nucleoplasm"/>
    <property type="evidence" value="ECO:0007669"/>
    <property type="project" value="TreeGrafter"/>
</dbReference>
<dbReference type="InterPro" id="IPR053054">
    <property type="entry name" value="DNA_repair-scaffolding"/>
</dbReference>
<accession>A0A8B6EDW5</accession>
<dbReference type="EMBL" id="UYJE01004893">
    <property type="protein sequence ID" value="VDI32281.1"/>
    <property type="molecule type" value="Genomic_DNA"/>
</dbReference>
<proteinExistence type="predicted"/>
<dbReference type="GO" id="GO:0000724">
    <property type="term" value="P:double-strand break repair via homologous recombination"/>
    <property type="evidence" value="ECO:0007669"/>
    <property type="project" value="TreeGrafter"/>
</dbReference>
<dbReference type="PANTHER" id="PTHR34347:SF1">
    <property type="entry name" value="DNA REPAIR-SCAFFOLDING PROTEIN"/>
    <property type="match status" value="1"/>
</dbReference>
<dbReference type="OrthoDB" id="1914453at2759"/>
<feature type="domain" description="DUF4503" evidence="1">
    <location>
        <begin position="2"/>
        <end position="117"/>
    </location>
</feature>
<dbReference type="PANTHER" id="PTHR34347">
    <property type="entry name" value="DNA REPAIR-SCAFFOLDING PROTEIN SPIDR"/>
    <property type="match status" value="1"/>
</dbReference>
<protein>
    <recommendedName>
        <fullName evidence="1">DUF4503 domain-containing protein</fullName>
    </recommendedName>
</protein>
<dbReference type="InterPro" id="IPR028032">
    <property type="entry name" value="DUF4503"/>
</dbReference>
<evidence type="ECO:0000313" key="2">
    <source>
        <dbReference type="EMBL" id="VDI32281.1"/>
    </source>
</evidence>
<dbReference type="AlphaFoldDB" id="A0A8B6EDW5"/>
<comment type="caution">
    <text evidence="2">The sequence shown here is derived from an EMBL/GenBank/DDBJ whole genome shotgun (WGS) entry which is preliminary data.</text>
</comment>